<dbReference type="InterPro" id="IPR036615">
    <property type="entry name" value="Mur_ligase_C_dom_sf"/>
</dbReference>
<evidence type="ECO:0000313" key="12">
    <source>
        <dbReference type="Proteomes" id="UP000236488"/>
    </source>
</evidence>
<evidence type="ECO:0000256" key="1">
    <source>
        <dbReference type="ARBA" id="ARBA00004496"/>
    </source>
</evidence>
<evidence type="ECO:0000259" key="10">
    <source>
        <dbReference type="Pfam" id="PF08245"/>
    </source>
</evidence>
<evidence type="ECO:0000256" key="7">
    <source>
        <dbReference type="HAMAP-Rule" id="MF_00639"/>
    </source>
</evidence>
<keyword evidence="7 8" id="KW-0961">Cell wall biogenesis/degradation</keyword>
<comment type="catalytic activity">
    <reaction evidence="7 8">
        <text>UDP-N-acetyl-alpha-D-muramoyl-L-alanine + D-glutamate + ATP = UDP-N-acetyl-alpha-D-muramoyl-L-alanyl-D-glutamate + ADP + phosphate + H(+)</text>
        <dbReference type="Rhea" id="RHEA:16429"/>
        <dbReference type="ChEBI" id="CHEBI:15378"/>
        <dbReference type="ChEBI" id="CHEBI:29986"/>
        <dbReference type="ChEBI" id="CHEBI:30616"/>
        <dbReference type="ChEBI" id="CHEBI:43474"/>
        <dbReference type="ChEBI" id="CHEBI:83898"/>
        <dbReference type="ChEBI" id="CHEBI:83900"/>
        <dbReference type="ChEBI" id="CHEBI:456216"/>
        <dbReference type="EC" id="6.3.2.9"/>
    </reaction>
</comment>
<dbReference type="GO" id="GO:0009252">
    <property type="term" value="P:peptidoglycan biosynthetic process"/>
    <property type="evidence" value="ECO:0007669"/>
    <property type="project" value="UniProtKB-UniRule"/>
</dbReference>
<dbReference type="SUPFAM" id="SSF51984">
    <property type="entry name" value="MurCD N-terminal domain"/>
    <property type="match status" value="1"/>
</dbReference>
<dbReference type="Proteomes" id="UP000236488">
    <property type="component" value="Unassembled WGS sequence"/>
</dbReference>
<dbReference type="Pfam" id="PF08245">
    <property type="entry name" value="Mur_ligase_M"/>
    <property type="match status" value="1"/>
</dbReference>
<dbReference type="SUPFAM" id="SSF53244">
    <property type="entry name" value="MurD-like peptide ligases, peptide-binding domain"/>
    <property type="match status" value="1"/>
</dbReference>
<dbReference type="GO" id="GO:0071555">
    <property type="term" value="P:cell wall organization"/>
    <property type="evidence" value="ECO:0007669"/>
    <property type="project" value="UniProtKB-KW"/>
</dbReference>
<keyword evidence="5 7" id="KW-0547">Nucleotide-binding</keyword>
<dbReference type="UniPathway" id="UPA00219"/>
<dbReference type="Pfam" id="PF02875">
    <property type="entry name" value="Mur_ligase_C"/>
    <property type="match status" value="1"/>
</dbReference>
<evidence type="ECO:0000256" key="2">
    <source>
        <dbReference type="ARBA" id="ARBA00004752"/>
    </source>
</evidence>
<dbReference type="InterPro" id="IPR013221">
    <property type="entry name" value="Mur_ligase_cen"/>
</dbReference>
<accession>A0A2K2U4V2</accession>
<dbReference type="GO" id="GO:0005524">
    <property type="term" value="F:ATP binding"/>
    <property type="evidence" value="ECO:0007669"/>
    <property type="project" value="UniProtKB-UniRule"/>
</dbReference>
<keyword evidence="7 8" id="KW-0573">Peptidoglycan synthesis</keyword>
<comment type="subcellular location">
    <subcellularLocation>
        <location evidence="1 7 8">Cytoplasm</location>
    </subcellularLocation>
</comment>
<dbReference type="Gene3D" id="3.90.190.20">
    <property type="entry name" value="Mur ligase, C-terminal domain"/>
    <property type="match status" value="1"/>
</dbReference>
<dbReference type="HAMAP" id="MF_00639">
    <property type="entry name" value="MurD"/>
    <property type="match status" value="1"/>
</dbReference>
<evidence type="ECO:0000256" key="8">
    <source>
        <dbReference type="RuleBase" id="RU003664"/>
    </source>
</evidence>
<dbReference type="Gene3D" id="3.40.1190.10">
    <property type="entry name" value="Mur-like, catalytic domain"/>
    <property type="match status" value="1"/>
</dbReference>
<protein>
    <recommendedName>
        <fullName evidence="7 8">UDP-N-acetylmuramoylalanine--D-glutamate ligase</fullName>
        <ecNumber evidence="7 8">6.3.2.9</ecNumber>
    </recommendedName>
    <alternativeName>
        <fullName evidence="7">D-glutamic acid-adding enzyme</fullName>
    </alternativeName>
    <alternativeName>
        <fullName evidence="7">UDP-N-acetylmuramoyl-L-alanyl-D-glutamate synthetase</fullName>
    </alternativeName>
</protein>
<comment type="similarity">
    <text evidence="7">Belongs to the MurCDEF family.</text>
</comment>
<evidence type="ECO:0000256" key="3">
    <source>
        <dbReference type="ARBA" id="ARBA00022490"/>
    </source>
</evidence>
<keyword evidence="3 7" id="KW-0963">Cytoplasm</keyword>
<keyword evidence="6 7" id="KW-0067">ATP-binding</keyword>
<feature type="binding site" evidence="7">
    <location>
        <begin position="138"/>
        <end position="144"/>
    </location>
    <ligand>
        <name>ATP</name>
        <dbReference type="ChEBI" id="CHEBI:30616"/>
    </ligand>
</feature>
<dbReference type="InterPro" id="IPR036565">
    <property type="entry name" value="Mur-like_cat_sf"/>
</dbReference>
<keyword evidence="7 8" id="KW-0133">Cell shape</keyword>
<dbReference type="Gene3D" id="3.40.50.720">
    <property type="entry name" value="NAD(P)-binding Rossmann-like Domain"/>
    <property type="match status" value="1"/>
</dbReference>
<keyword evidence="7 8" id="KW-0132">Cell division</keyword>
<dbReference type="InterPro" id="IPR005762">
    <property type="entry name" value="MurD"/>
</dbReference>
<evidence type="ECO:0000256" key="6">
    <source>
        <dbReference type="ARBA" id="ARBA00022840"/>
    </source>
</evidence>
<comment type="caution">
    <text evidence="11">The sequence shown here is derived from an EMBL/GenBank/DDBJ whole genome shotgun (WGS) entry which is preliminary data.</text>
</comment>
<reference evidence="11 12" key="1">
    <citation type="journal article" date="2018" name="Int. J. Syst. Evol. Microbiol.">
        <title>Rubneribacter badeniensis gen. nov., sp. nov. and Enteroscipio rubneri gen. nov., sp. nov., new members of the Eggerthellaceae isolated from human faeces.</title>
        <authorList>
            <person name="Danylec N."/>
            <person name="Gobl A."/>
            <person name="Stoll D.A."/>
            <person name="Hetzer B."/>
            <person name="Kulling S.E."/>
            <person name="Huch M."/>
        </authorList>
    </citation>
    <scope>NUCLEOTIDE SEQUENCE [LARGE SCALE GENOMIC DNA]</scope>
    <source>
        <strain evidence="11 12">ResAG-85</strain>
    </source>
</reference>
<keyword evidence="12" id="KW-1185">Reference proteome</keyword>
<dbReference type="GO" id="GO:0008360">
    <property type="term" value="P:regulation of cell shape"/>
    <property type="evidence" value="ECO:0007669"/>
    <property type="project" value="UniProtKB-KW"/>
</dbReference>
<sequence>MEKSALIEGRKHAPRHLGRVLVLGLGKSGRAAVAYLLPLLGGRVEALAIAAGARTEASEAFADAARASGALVAFEDDAPGVLAAEAGGSFDLCVASPGISQFSAFYQAAAAVSAEVVSEVELAWRESSKESRWVAVTGTNGKTTVCALAAHVLSGAGLAAAAVGNIGDPCIEAVGAGRTEVYVAEVSSYQLASTRLFAPNVAVLLNITPDHLSWHRSFEAYRDAKLGLLTNLAHVPESVAVLDATNDVVRAEVRRLRALDAHERGFAYVPVGTAAGLGGDMRAACGSDAAAFVDGDGVLRVALGGVEHAVVRADELQIKGGHNVANALAAATAALALGVDARDVAAHLRTFAPLEHRIEPCGAVAGVRCYNDSKATNVDAALKALEAFPEARPVALFGGEDKGTDLGPLVEAAHARACAVVCFGAAGERIAAAFEAAAAKAPEGFAVARARHLADALDAALALAPEDGVVLLSPACASFDEFGSFEERGRAFKALVSERAAGAR</sequence>
<evidence type="ECO:0000313" key="11">
    <source>
        <dbReference type="EMBL" id="PNV65272.1"/>
    </source>
</evidence>
<evidence type="ECO:0000256" key="5">
    <source>
        <dbReference type="ARBA" id="ARBA00022741"/>
    </source>
</evidence>
<dbReference type="AlphaFoldDB" id="A0A2K2U4V2"/>
<dbReference type="RefSeq" id="WP_103262944.1">
    <property type="nucleotide sequence ID" value="NZ_PPEL01000038.1"/>
</dbReference>
<keyword evidence="4 7" id="KW-0436">Ligase</keyword>
<dbReference type="InterPro" id="IPR004101">
    <property type="entry name" value="Mur_ligase_C"/>
</dbReference>
<dbReference type="PANTHER" id="PTHR43692:SF1">
    <property type="entry name" value="UDP-N-ACETYLMURAMOYLALANINE--D-GLUTAMATE LIGASE"/>
    <property type="match status" value="1"/>
</dbReference>
<dbReference type="GO" id="GO:0005737">
    <property type="term" value="C:cytoplasm"/>
    <property type="evidence" value="ECO:0007669"/>
    <property type="project" value="UniProtKB-SubCell"/>
</dbReference>
<dbReference type="NCBIfam" id="TIGR01087">
    <property type="entry name" value="murD"/>
    <property type="match status" value="1"/>
</dbReference>
<comment type="pathway">
    <text evidence="2 7 8">Cell wall biogenesis; peptidoglycan biosynthesis.</text>
</comment>
<feature type="domain" description="Mur ligase central" evidence="10">
    <location>
        <begin position="136"/>
        <end position="334"/>
    </location>
</feature>
<feature type="domain" description="Mur ligase C-terminal" evidence="9">
    <location>
        <begin position="356"/>
        <end position="476"/>
    </location>
</feature>
<proteinExistence type="inferred from homology"/>
<dbReference type="GO" id="GO:0051301">
    <property type="term" value="P:cell division"/>
    <property type="evidence" value="ECO:0007669"/>
    <property type="project" value="UniProtKB-KW"/>
</dbReference>
<organism evidence="11 12">
    <name type="scientific">Rubneribacter badeniensis</name>
    <dbReference type="NCBI Taxonomy" id="2070688"/>
    <lineage>
        <taxon>Bacteria</taxon>
        <taxon>Bacillati</taxon>
        <taxon>Actinomycetota</taxon>
        <taxon>Coriobacteriia</taxon>
        <taxon>Eggerthellales</taxon>
        <taxon>Eggerthellaceae</taxon>
        <taxon>Rubneribacter</taxon>
    </lineage>
</organism>
<dbReference type="EMBL" id="PPEL01000038">
    <property type="protein sequence ID" value="PNV65272.1"/>
    <property type="molecule type" value="Genomic_DNA"/>
</dbReference>
<dbReference type="SUPFAM" id="SSF53623">
    <property type="entry name" value="MurD-like peptide ligases, catalytic domain"/>
    <property type="match status" value="1"/>
</dbReference>
<comment type="function">
    <text evidence="7 8">Cell wall formation. Catalyzes the addition of glutamate to the nucleotide precursor UDP-N-acetylmuramoyl-L-alanine (UMA).</text>
</comment>
<dbReference type="GO" id="GO:0008764">
    <property type="term" value="F:UDP-N-acetylmuramoylalanine-D-glutamate ligase activity"/>
    <property type="evidence" value="ECO:0007669"/>
    <property type="project" value="UniProtKB-UniRule"/>
</dbReference>
<evidence type="ECO:0000256" key="4">
    <source>
        <dbReference type="ARBA" id="ARBA00022598"/>
    </source>
</evidence>
<dbReference type="EC" id="6.3.2.9" evidence="7 8"/>
<gene>
    <name evidence="7 11" type="primary">murD</name>
    <name evidence="11" type="ORF">C2L80_07400</name>
</gene>
<name>A0A2K2U4V2_9ACTN</name>
<evidence type="ECO:0000259" key="9">
    <source>
        <dbReference type="Pfam" id="PF02875"/>
    </source>
</evidence>
<dbReference type="PANTHER" id="PTHR43692">
    <property type="entry name" value="UDP-N-ACETYLMURAMOYLALANINE--D-GLUTAMATE LIGASE"/>
    <property type="match status" value="1"/>
</dbReference>
<keyword evidence="7 8" id="KW-0131">Cell cycle</keyword>